<reference evidence="1" key="1">
    <citation type="submission" date="2020-06" db="EMBL/GenBank/DDBJ databases">
        <title>Whole Genome Sequence of Halomonas aquamarina MB598.</title>
        <authorList>
            <person name="Pervaiz M."/>
            <person name="Fariq A."/>
            <person name="Yasmin A."/>
            <person name="Welch M."/>
        </authorList>
    </citation>
    <scope>NUCLEOTIDE SEQUENCE</scope>
    <source>
        <strain evidence="1">MB598</strain>
    </source>
</reference>
<protein>
    <submittedName>
        <fullName evidence="1">IclR family transcriptional regulator</fullName>
    </submittedName>
</protein>
<sequence>MKDKAETHYHAPALEKGLDILELLAQSSQPLSTQVIAEQIGRKTNEMYRMLMVLRDRGYVVMDESGSRYQLSLKMFEMAHRFPPTKRLVQAAIPRMEALCHDISQSCHLSVLRPGYLLVVAQYENPDKMGFSLRLGAQIDIWGSGSGAVMLSFLDDARRERMLEASGATDEEARRTRALFSTIRHQGYFVGPSPQVQGLTNISFPVFGVHESIEAVITIPYLTLIPEAMHRDVPDIERCRALLGELAAALSEDIGGAAYSTS</sequence>
<organism evidence="1 2">
    <name type="scientific">Vreelandella aquamarina</name>
    <dbReference type="NCBI Taxonomy" id="77097"/>
    <lineage>
        <taxon>Bacteria</taxon>
        <taxon>Pseudomonadati</taxon>
        <taxon>Pseudomonadota</taxon>
        <taxon>Gammaproteobacteria</taxon>
        <taxon>Oceanospirillales</taxon>
        <taxon>Halomonadaceae</taxon>
        <taxon>Vreelandella</taxon>
    </lineage>
</organism>
<comment type="caution">
    <text evidence="1">The sequence shown here is derived from an EMBL/GenBank/DDBJ whole genome shotgun (WGS) entry which is preliminary data.</text>
</comment>
<evidence type="ECO:0000313" key="1">
    <source>
        <dbReference type="EMBL" id="MBZ5486548.1"/>
    </source>
</evidence>
<gene>
    <name evidence="1" type="ORF">HW452_03320</name>
</gene>
<accession>A0ACC5VQZ1</accession>
<dbReference type="EMBL" id="JABYQT010000002">
    <property type="protein sequence ID" value="MBZ5486548.1"/>
    <property type="molecule type" value="Genomic_DNA"/>
</dbReference>
<proteinExistence type="predicted"/>
<keyword evidence="2" id="KW-1185">Reference proteome</keyword>
<dbReference type="Proteomes" id="UP001319846">
    <property type="component" value="Unassembled WGS sequence"/>
</dbReference>
<name>A0ACC5VQZ1_9GAMM</name>
<evidence type="ECO:0000313" key="2">
    <source>
        <dbReference type="Proteomes" id="UP001319846"/>
    </source>
</evidence>